<evidence type="ECO:0000256" key="1">
    <source>
        <dbReference type="ARBA" id="ARBA00004123"/>
    </source>
</evidence>
<feature type="compositionally biased region" description="Polar residues" evidence="3">
    <location>
        <begin position="91"/>
        <end position="101"/>
    </location>
</feature>
<dbReference type="PANTHER" id="PTHR37534">
    <property type="entry name" value="TRANSCRIPTIONAL ACTIVATOR PROTEIN UGA3"/>
    <property type="match status" value="1"/>
</dbReference>
<name>A0AAV9T596_9PEZI</name>
<evidence type="ECO:0000259" key="4">
    <source>
        <dbReference type="PROSITE" id="PS50048"/>
    </source>
</evidence>
<feature type="compositionally biased region" description="Polar residues" evidence="3">
    <location>
        <begin position="110"/>
        <end position="127"/>
    </location>
</feature>
<comment type="caution">
    <text evidence="5">The sequence shown here is derived from an EMBL/GenBank/DDBJ whole genome shotgun (WGS) entry which is preliminary data.</text>
</comment>
<dbReference type="PROSITE" id="PS00463">
    <property type="entry name" value="ZN2_CY6_FUNGAL_1"/>
    <property type="match status" value="1"/>
</dbReference>
<dbReference type="AlphaFoldDB" id="A0AAV9T596"/>
<dbReference type="Proteomes" id="UP001327957">
    <property type="component" value="Unassembled WGS sequence"/>
</dbReference>
<keyword evidence="6" id="KW-1185">Reference proteome</keyword>
<dbReference type="CDD" id="cd00067">
    <property type="entry name" value="GAL4"/>
    <property type="match status" value="1"/>
</dbReference>
<evidence type="ECO:0000256" key="3">
    <source>
        <dbReference type="SAM" id="MobiDB-lite"/>
    </source>
</evidence>
<dbReference type="PROSITE" id="PS50048">
    <property type="entry name" value="ZN2_CY6_FUNGAL_2"/>
    <property type="match status" value="1"/>
</dbReference>
<organism evidence="5 6">
    <name type="scientific">Colletotrichum tabaci</name>
    <dbReference type="NCBI Taxonomy" id="1209068"/>
    <lineage>
        <taxon>Eukaryota</taxon>
        <taxon>Fungi</taxon>
        <taxon>Dikarya</taxon>
        <taxon>Ascomycota</taxon>
        <taxon>Pezizomycotina</taxon>
        <taxon>Sordariomycetes</taxon>
        <taxon>Hypocreomycetidae</taxon>
        <taxon>Glomerellales</taxon>
        <taxon>Glomerellaceae</taxon>
        <taxon>Colletotrichum</taxon>
        <taxon>Colletotrichum destructivum species complex</taxon>
    </lineage>
</organism>
<reference evidence="5 6" key="1">
    <citation type="submission" date="2023-04" db="EMBL/GenBank/DDBJ databases">
        <title>Colletotrichum tabacum stain YC1 causing leaf anthracnose on Nicotiana tabacum(L.) cv.</title>
        <authorList>
            <person name="Ji Z."/>
            <person name="Wang M."/>
            <person name="Zhang J."/>
            <person name="Wang N."/>
            <person name="Zhou Z."/>
        </authorList>
    </citation>
    <scope>NUCLEOTIDE SEQUENCE [LARGE SCALE GENOMIC DNA]</scope>
    <source>
        <strain evidence="5 6">YC1</strain>
    </source>
</reference>
<sequence length="629" mass="69550">MAGRTAERTQEKTARKKRQKTFTGCWTCRERHVKCDEQRPRCRRCIMGDFTCQGYGTRLTWLAPTGQGAPKGGGRGRSRAEMSPLPGISGRPSNRGTSPNIDVSLRDSFAPSQASSGQQPTPTSRSCADQRGRAAVAAKELTSQDIHHAYGPLGPETVQYDLVNNMMEQGISLEGVWSGEPSSSFHSDVVHSVGEVQDSSPWPAEDTSIWPLNEGQLHSRLHPHLHGGDSFNSWGRRPMPPMNSPLRPFGLPSAPARERDLISHWATNLAHKLIPIRSPVNPFLTVVSPMALAGSRAARTKSTSTVALFHAVCAISAAHQANLRGCPHEDGLMLHHKQLSFHHLMQNINCNEHDEQMATLATLCLWILIHFVTGTPGAWREVVKVTRNLLQGISMDTWSQSSTAALTYQSFSSAFTLIQAQYLGRLEFPAPLKNDLPGAKSTGSQGMPAQSLELVSSFNTKLLQTHVLAPDELDQLEIEFVLSTPEPSTDFDVGNADSAMVHHHRSLFYCACLLYFRCNSGRRGPEEGVRDLVVRCLDHMELLELLQKDSSPKTWVYAAVAFEATTPELRDRTRSLFTRRSSLGIATWDTLLLAVEEVWRRRDAALPGSAPEPWTRVLASMPEFDVVLY</sequence>
<dbReference type="Pfam" id="PF00172">
    <property type="entry name" value="Zn_clus"/>
    <property type="match status" value="1"/>
</dbReference>
<comment type="subcellular location">
    <subcellularLocation>
        <location evidence="1">Nucleus</location>
    </subcellularLocation>
</comment>
<evidence type="ECO:0000256" key="2">
    <source>
        <dbReference type="ARBA" id="ARBA00023242"/>
    </source>
</evidence>
<gene>
    <name evidence="5" type="ORF">QIS74_09852</name>
</gene>
<feature type="region of interest" description="Disordered" evidence="3">
    <location>
        <begin position="62"/>
        <end position="132"/>
    </location>
</feature>
<dbReference type="InterPro" id="IPR021858">
    <property type="entry name" value="Fun_TF"/>
</dbReference>
<dbReference type="InterPro" id="IPR036864">
    <property type="entry name" value="Zn2-C6_fun-type_DNA-bd_sf"/>
</dbReference>
<dbReference type="SUPFAM" id="SSF57701">
    <property type="entry name" value="Zn2/Cys6 DNA-binding domain"/>
    <property type="match status" value="1"/>
</dbReference>
<dbReference type="Gene3D" id="4.10.240.10">
    <property type="entry name" value="Zn(2)-C6 fungal-type DNA-binding domain"/>
    <property type="match status" value="1"/>
</dbReference>
<feature type="domain" description="Zn(2)-C6 fungal-type" evidence="4">
    <location>
        <begin position="24"/>
        <end position="52"/>
    </location>
</feature>
<dbReference type="InterPro" id="IPR001138">
    <property type="entry name" value="Zn2Cys6_DnaBD"/>
</dbReference>
<proteinExistence type="predicted"/>
<dbReference type="PANTHER" id="PTHR37534:SF20">
    <property type="entry name" value="PRO1A C6 ZINK-FINGER PROTEIN"/>
    <property type="match status" value="1"/>
</dbReference>
<evidence type="ECO:0000313" key="6">
    <source>
        <dbReference type="Proteomes" id="UP001327957"/>
    </source>
</evidence>
<dbReference type="GO" id="GO:0008270">
    <property type="term" value="F:zinc ion binding"/>
    <property type="evidence" value="ECO:0007669"/>
    <property type="project" value="InterPro"/>
</dbReference>
<dbReference type="Pfam" id="PF11951">
    <property type="entry name" value="Fungal_trans_2"/>
    <property type="match status" value="1"/>
</dbReference>
<dbReference type="GO" id="GO:0005634">
    <property type="term" value="C:nucleus"/>
    <property type="evidence" value="ECO:0007669"/>
    <property type="project" value="UniProtKB-SubCell"/>
</dbReference>
<evidence type="ECO:0000313" key="5">
    <source>
        <dbReference type="EMBL" id="KAK6213850.1"/>
    </source>
</evidence>
<protein>
    <recommendedName>
        <fullName evidence="4">Zn(2)-C6 fungal-type domain-containing protein</fullName>
    </recommendedName>
</protein>
<dbReference type="SMART" id="SM00066">
    <property type="entry name" value="GAL4"/>
    <property type="match status" value="1"/>
</dbReference>
<dbReference type="GO" id="GO:0000981">
    <property type="term" value="F:DNA-binding transcription factor activity, RNA polymerase II-specific"/>
    <property type="evidence" value="ECO:0007669"/>
    <property type="project" value="InterPro"/>
</dbReference>
<keyword evidence="2" id="KW-0539">Nucleus</keyword>
<accession>A0AAV9T596</accession>
<dbReference type="EMBL" id="JASAOK010000044">
    <property type="protein sequence ID" value="KAK6213850.1"/>
    <property type="molecule type" value="Genomic_DNA"/>
</dbReference>